<name>A0A1G6IFI2_9BURK</name>
<sequence>MFDSPKLTARQQQILDLIQTAISRTGAPPTRAEIAAEFGFKSANAAEEHLQALARKGVIELVSGTSRGIRLRGDAVRSINAARGTQFHLPIPGLSQLVLPLVGRVAAGSPILAQEHVDQTYSLEGSLFQHKPDYLLKVRGMSMRDAGIMDGDLLAVQSTREARNGQIIVARLGDDVTVKRLRRTATAIELLPENPDYPVITVHPGEPFEIEGLAVGLIRNTMLM</sequence>
<dbReference type="FunFam" id="1.10.10.10:FF:000009">
    <property type="entry name" value="LexA repressor"/>
    <property type="match status" value="1"/>
</dbReference>
<evidence type="ECO:0000256" key="10">
    <source>
        <dbReference type="ARBA" id="ARBA00023163"/>
    </source>
</evidence>
<dbReference type="OrthoDB" id="9802364at2"/>
<keyword evidence="10 13" id="KW-0804">Transcription</keyword>
<feature type="active site" description="For autocatalytic cleavage activity" evidence="13">
    <location>
        <position position="142"/>
    </location>
</feature>
<accession>A0A1G6IFI2</accession>
<evidence type="ECO:0000256" key="14">
    <source>
        <dbReference type="RuleBase" id="RU003991"/>
    </source>
</evidence>
<dbReference type="InterPro" id="IPR036388">
    <property type="entry name" value="WH-like_DNA-bd_sf"/>
</dbReference>
<feature type="domain" description="LexA repressor DNA-binding" evidence="16">
    <location>
        <begin position="6"/>
        <end position="68"/>
    </location>
</feature>
<feature type="site" description="Cleavage; by autolysis" evidence="13">
    <location>
        <begin position="107"/>
        <end position="108"/>
    </location>
</feature>
<evidence type="ECO:0000256" key="6">
    <source>
        <dbReference type="ARBA" id="ARBA00022801"/>
    </source>
</evidence>
<dbReference type="HAMAP" id="MF_00015">
    <property type="entry name" value="LexA"/>
    <property type="match status" value="1"/>
</dbReference>
<dbReference type="FunFam" id="2.10.109.10:FF:000001">
    <property type="entry name" value="LexA repressor"/>
    <property type="match status" value="1"/>
</dbReference>
<evidence type="ECO:0000256" key="4">
    <source>
        <dbReference type="ARBA" id="ARBA00022705"/>
    </source>
</evidence>
<dbReference type="SUPFAM" id="SSF46785">
    <property type="entry name" value="Winged helix' DNA-binding domain"/>
    <property type="match status" value="1"/>
</dbReference>
<comment type="function">
    <text evidence="13">Represses a number of genes involved in the response to DNA damage (SOS response), including recA and lexA. In the presence of single-stranded DNA, RecA interacts with LexA causing an autocatalytic cleavage which disrupts the DNA-binding part of LexA, leading to derepression of the SOS regulon and eventually DNA repair.</text>
</comment>
<dbReference type="Proteomes" id="UP000198781">
    <property type="component" value="Unassembled WGS sequence"/>
</dbReference>
<dbReference type="InterPro" id="IPR036390">
    <property type="entry name" value="WH_DNA-bd_sf"/>
</dbReference>
<comment type="similarity">
    <text evidence="1 13 14">Belongs to the peptidase S24 family.</text>
</comment>
<evidence type="ECO:0000256" key="5">
    <source>
        <dbReference type="ARBA" id="ARBA00022763"/>
    </source>
</evidence>
<evidence type="ECO:0000259" key="16">
    <source>
        <dbReference type="Pfam" id="PF01726"/>
    </source>
</evidence>
<dbReference type="InterPro" id="IPR050077">
    <property type="entry name" value="LexA_repressor"/>
</dbReference>
<dbReference type="InterPro" id="IPR006197">
    <property type="entry name" value="Peptidase_S24_LexA"/>
</dbReference>
<comment type="catalytic activity">
    <reaction evidence="13">
        <text>Hydrolysis of Ala-|-Gly bond in repressor LexA.</text>
        <dbReference type="EC" id="3.4.21.88"/>
    </reaction>
</comment>
<reference evidence="17 18" key="1">
    <citation type="submission" date="2016-10" db="EMBL/GenBank/DDBJ databases">
        <authorList>
            <person name="de Groot N.N."/>
        </authorList>
    </citation>
    <scope>NUCLEOTIDE SEQUENCE [LARGE SCALE GENOMIC DNA]</scope>
    <source>
        <strain evidence="17 18">DSM 16619</strain>
    </source>
</reference>
<dbReference type="EC" id="3.4.21.88" evidence="13"/>
<dbReference type="GO" id="GO:0009432">
    <property type="term" value="P:SOS response"/>
    <property type="evidence" value="ECO:0007669"/>
    <property type="project" value="UniProtKB-UniRule"/>
</dbReference>
<keyword evidence="18" id="KW-1185">Reference proteome</keyword>
<keyword evidence="12 13" id="KW-0742">SOS response</keyword>
<keyword evidence="5 13" id="KW-0227">DNA damage</keyword>
<dbReference type="CDD" id="cd06529">
    <property type="entry name" value="S24_LexA-like"/>
    <property type="match status" value="1"/>
</dbReference>
<keyword evidence="8 13" id="KW-0805">Transcription regulation</keyword>
<dbReference type="Gene3D" id="1.10.10.10">
    <property type="entry name" value="Winged helix-like DNA-binding domain superfamily/Winged helix DNA-binding domain"/>
    <property type="match status" value="1"/>
</dbReference>
<keyword evidence="11 13" id="KW-0234">DNA repair</keyword>
<keyword evidence="3 13" id="KW-0678">Repressor</keyword>
<organism evidence="17 18">
    <name type="scientific">Paracidovorax valerianellae</name>
    <dbReference type="NCBI Taxonomy" id="187868"/>
    <lineage>
        <taxon>Bacteria</taxon>
        <taxon>Pseudomonadati</taxon>
        <taxon>Pseudomonadota</taxon>
        <taxon>Betaproteobacteria</taxon>
        <taxon>Burkholderiales</taxon>
        <taxon>Comamonadaceae</taxon>
        <taxon>Paracidovorax</taxon>
    </lineage>
</organism>
<evidence type="ECO:0000313" key="18">
    <source>
        <dbReference type="Proteomes" id="UP000198781"/>
    </source>
</evidence>
<dbReference type="STRING" id="187868.SAMN05192589_101155"/>
<dbReference type="GO" id="GO:0006508">
    <property type="term" value="P:proteolysis"/>
    <property type="evidence" value="ECO:0007669"/>
    <property type="project" value="InterPro"/>
</dbReference>
<evidence type="ECO:0000256" key="8">
    <source>
        <dbReference type="ARBA" id="ARBA00023015"/>
    </source>
</evidence>
<dbReference type="GO" id="GO:0006281">
    <property type="term" value="P:DNA repair"/>
    <property type="evidence" value="ECO:0007669"/>
    <property type="project" value="UniProtKB-UniRule"/>
</dbReference>
<dbReference type="Pfam" id="PF01726">
    <property type="entry name" value="LexA_DNA_bind"/>
    <property type="match status" value="1"/>
</dbReference>
<dbReference type="InterPro" id="IPR039418">
    <property type="entry name" value="LexA-like"/>
</dbReference>
<dbReference type="GO" id="GO:0003677">
    <property type="term" value="F:DNA binding"/>
    <property type="evidence" value="ECO:0007669"/>
    <property type="project" value="UniProtKB-UniRule"/>
</dbReference>
<feature type="DNA-binding region" description="H-T-H motif" evidence="13">
    <location>
        <begin position="31"/>
        <end position="51"/>
    </location>
</feature>
<feature type="domain" description="Peptidase S24/S26A/S26B/S26C" evidence="15">
    <location>
        <begin position="100"/>
        <end position="214"/>
    </location>
</feature>
<dbReference type="PANTHER" id="PTHR33516">
    <property type="entry name" value="LEXA REPRESSOR"/>
    <property type="match status" value="1"/>
</dbReference>
<dbReference type="InterPro" id="IPR006200">
    <property type="entry name" value="LexA"/>
</dbReference>
<evidence type="ECO:0000256" key="3">
    <source>
        <dbReference type="ARBA" id="ARBA00022491"/>
    </source>
</evidence>
<dbReference type="GO" id="GO:0004252">
    <property type="term" value="F:serine-type endopeptidase activity"/>
    <property type="evidence" value="ECO:0007669"/>
    <property type="project" value="UniProtKB-UniRule"/>
</dbReference>
<proteinExistence type="inferred from homology"/>
<evidence type="ECO:0000313" key="17">
    <source>
        <dbReference type="EMBL" id="SDC05228.1"/>
    </source>
</evidence>
<evidence type="ECO:0000256" key="7">
    <source>
        <dbReference type="ARBA" id="ARBA00022813"/>
    </source>
</evidence>
<protein>
    <recommendedName>
        <fullName evidence="13">LexA repressor</fullName>
        <ecNumber evidence="13">3.4.21.88</ecNumber>
    </recommendedName>
</protein>
<keyword evidence="9 13" id="KW-0238">DNA-binding</keyword>
<dbReference type="EMBL" id="FMZC01000001">
    <property type="protein sequence ID" value="SDC05228.1"/>
    <property type="molecule type" value="Genomic_DNA"/>
</dbReference>
<dbReference type="PANTHER" id="PTHR33516:SF2">
    <property type="entry name" value="LEXA REPRESSOR-RELATED"/>
    <property type="match status" value="1"/>
</dbReference>
<keyword evidence="6 13" id="KW-0378">Hydrolase</keyword>
<keyword evidence="7 13" id="KW-0068">Autocatalytic cleavage</keyword>
<dbReference type="Gene3D" id="2.10.109.10">
    <property type="entry name" value="Umud Fragment, subunit A"/>
    <property type="match status" value="1"/>
</dbReference>
<evidence type="ECO:0000259" key="15">
    <source>
        <dbReference type="Pfam" id="PF00717"/>
    </source>
</evidence>
<dbReference type="SUPFAM" id="SSF51306">
    <property type="entry name" value="LexA/Signal peptidase"/>
    <property type="match status" value="1"/>
</dbReference>
<evidence type="ECO:0000256" key="9">
    <source>
        <dbReference type="ARBA" id="ARBA00023125"/>
    </source>
</evidence>
<gene>
    <name evidence="13" type="primary">lexA</name>
    <name evidence="17" type="ORF">SAMN05192589_101155</name>
</gene>
<evidence type="ECO:0000256" key="2">
    <source>
        <dbReference type="ARBA" id="ARBA00011738"/>
    </source>
</evidence>
<keyword evidence="4 13" id="KW-0235">DNA replication</keyword>
<dbReference type="AlphaFoldDB" id="A0A1G6IFI2"/>
<comment type="subunit">
    <text evidence="2 13">Homodimer.</text>
</comment>
<evidence type="ECO:0000256" key="12">
    <source>
        <dbReference type="ARBA" id="ARBA00023236"/>
    </source>
</evidence>
<evidence type="ECO:0000256" key="11">
    <source>
        <dbReference type="ARBA" id="ARBA00023204"/>
    </source>
</evidence>
<dbReference type="InterPro" id="IPR015927">
    <property type="entry name" value="Peptidase_S24_S26A/B/C"/>
</dbReference>
<dbReference type="PRINTS" id="PR00726">
    <property type="entry name" value="LEXASERPTASE"/>
</dbReference>
<dbReference type="NCBIfam" id="TIGR00498">
    <property type="entry name" value="lexA"/>
    <property type="match status" value="1"/>
</dbReference>
<dbReference type="RefSeq" id="WP_092739342.1">
    <property type="nucleotide sequence ID" value="NZ_FMZC01000001.1"/>
</dbReference>
<dbReference type="GO" id="GO:0006260">
    <property type="term" value="P:DNA replication"/>
    <property type="evidence" value="ECO:0007669"/>
    <property type="project" value="UniProtKB-UniRule"/>
</dbReference>
<dbReference type="Pfam" id="PF00717">
    <property type="entry name" value="Peptidase_S24"/>
    <property type="match status" value="1"/>
</dbReference>
<dbReference type="InterPro" id="IPR036286">
    <property type="entry name" value="LexA/Signal_pep-like_sf"/>
</dbReference>
<evidence type="ECO:0000256" key="13">
    <source>
        <dbReference type="HAMAP-Rule" id="MF_00015"/>
    </source>
</evidence>
<evidence type="ECO:0000256" key="1">
    <source>
        <dbReference type="ARBA" id="ARBA00007484"/>
    </source>
</evidence>
<dbReference type="GO" id="GO:0045892">
    <property type="term" value="P:negative regulation of DNA-templated transcription"/>
    <property type="evidence" value="ECO:0007669"/>
    <property type="project" value="UniProtKB-UniRule"/>
</dbReference>
<feature type="active site" description="For autocatalytic cleavage activity" evidence="13">
    <location>
        <position position="179"/>
    </location>
</feature>
<dbReference type="InterPro" id="IPR006199">
    <property type="entry name" value="LexA_DNA-bd_dom"/>
</dbReference>